<name>A0A2P6PFJ6_ROSCH</name>
<dbReference type="STRING" id="74649.A0A2P6PFJ6"/>
<proteinExistence type="predicted"/>
<gene>
    <name evidence="2" type="ORF">RchiOBHm_Chr7g0231041</name>
</gene>
<dbReference type="AlphaFoldDB" id="A0A2P6PFJ6"/>
<keyword evidence="3" id="KW-1185">Reference proteome</keyword>
<dbReference type="InterPro" id="IPR052343">
    <property type="entry name" value="Retrotransposon-Effector_Assoc"/>
</dbReference>
<dbReference type="Proteomes" id="UP000238479">
    <property type="component" value="Chromosome 7"/>
</dbReference>
<sequence>MESVMVNYFEQMYKAGTIDTEALEETLQAISPSVTEEMNISLCSQYSCEEVKEALFQMYPTKSPRPDGMPPLFFQHYWESIGADITAAVHNFLQTGQLLKQINFTHICLIPTVNSPETMADLHPITLCNVIYKLCSKVIANRLKVILPQIISPFQSAFIPGRLITDNTLAANKLAHFIHNKRAGEEFMALKLDLSKAYDRLEWG</sequence>
<dbReference type="OMA" id="INFTHIC"/>
<evidence type="ECO:0000313" key="2">
    <source>
        <dbReference type="EMBL" id="PRQ20703.1"/>
    </source>
</evidence>
<dbReference type="PANTHER" id="PTHR46890:SF48">
    <property type="entry name" value="RNA-DIRECTED DNA POLYMERASE"/>
    <property type="match status" value="1"/>
</dbReference>
<keyword evidence="2" id="KW-0808">Transferase</keyword>
<dbReference type="GO" id="GO:0003964">
    <property type="term" value="F:RNA-directed DNA polymerase activity"/>
    <property type="evidence" value="ECO:0007669"/>
    <property type="project" value="UniProtKB-KW"/>
</dbReference>
<feature type="domain" description="Reverse transcriptase" evidence="1">
    <location>
        <begin position="120"/>
        <end position="203"/>
    </location>
</feature>
<reference evidence="2 3" key="1">
    <citation type="journal article" date="2018" name="Nat. Genet.">
        <title>The Rosa genome provides new insights in the design of modern roses.</title>
        <authorList>
            <person name="Bendahmane M."/>
        </authorList>
    </citation>
    <scope>NUCLEOTIDE SEQUENCE [LARGE SCALE GENOMIC DNA]</scope>
    <source>
        <strain evidence="3">cv. Old Blush</strain>
    </source>
</reference>
<accession>A0A2P6PFJ6</accession>
<dbReference type="EMBL" id="PDCK01000045">
    <property type="protein sequence ID" value="PRQ20703.1"/>
    <property type="molecule type" value="Genomic_DNA"/>
</dbReference>
<evidence type="ECO:0000259" key="1">
    <source>
        <dbReference type="Pfam" id="PF00078"/>
    </source>
</evidence>
<keyword evidence="2" id="KW-0548">Nucleotidyltransferase</keyword>
<evidence type="ECO:0000313" key="3">
    <source>
        <dbReference type="Proteomes" id="UP000238479"/>
    </source>
</evidence>
<dbReference type="Pfam" id="PF00078">
    <property type="entry name" value="RVT_1"/>
    <property type="match status" value="1"/>
</dbReference>
<comment type="caution">
    <text evidence="2">The sequence shown here is derived from an EMBL/GenBank/DDBJ whole genome shotgun (WGS) entry which is preliminary data.</text>
</comment>
<dbReference type="PANTHER" id="PTHR46890">
    <property type="entry name" value="NON-LTR RETROLELEMENT REVERSE TRANSCRIPTASE-LIKE PROTEIN-RELATED"/>
    <property type="match status" value="1"/>
</dbReference>
<protein>
    <submittedName>
        <fullName evidence="2">Putative RNA-directed DNA polymerase</fullName>
        <ecNumber evidence="2">2.7.7.49</ecNumber>
    </submittedName>
</protein>
<dbReference type="InterPro" id="IPR000477">
    <property type="entry name" value="RT_dom"/>
</dbReference>
<dbReference type="EC" id="2.7.7.49" evidence="2"/>
<keyword evidence="2" id="KW-0695">RNA-directed DNA polymerase</keyword>
<organism evidence="2 3">
    <name type="scientific">Rosa chinensis</name>
    <name type="common">China rose</name>
    <dbReference type="NCBI Taxonomy" id="74649"/>
    <lineage>
        <taxon>Eukaryota</taxon>
        <taxon>Viridiplantae</taxon>
        <taxon>Streptophyta</taxon>
        <taxon>Embryophyta</taxon>
        <taxon>Tracheophyta</taxon>
        <taxon>Spermatophyta</taxon>
        <taxon>Magnoliopsida</taxon>
        <taxon>eudicotyledons</taxon>
        <taxon>Gunneridae</taxon>
        <taxon>Pentapetalae</taxon>
        <taxon>rosids</taxon>
        <taxon>fabids</taxon>
        <taxon>Rosales</taxon>
        <taxon>Rosaceae</taxon>
        <taxon>Rosoideae</taxon>
        <taxon>Rosoideae incertae sedis</taxon>
        <taxon>Rosa</taxon>
    </lineage>
</organism>
<dbReference type="Gramene" id="PRQ20703">
    <property type="protein sequence ID" value="PRQ20703"/>
    <property type="gene ID" value="RchiOBHm_Chr7g0231041"/>
</dbReference>